<dbReference type="SMART" id="SM00047">
    <property type="entry name" value="LYZ2"/>
    <property type="match status" value="1"/>
</dbReference>
<feature type="signal peptide" evidence="1">
    <location>
        <begin position="1"/>
        <end position="35"/>
    </location>
</feature>
<feature type="domain" description="SPOR" evidence="2">
    <location>
        <begin position="238"/>
        <end position="317"/>
    </location>
</feature>
<sequence length="884" mass="97348">MGGNKNVNKYIRKATFFAAGLLFIQAAFTASPAFAAYTDTSVYKIETTKEFSSQTEAEKAAERLKKDTGWKADVQTSGRNGTTYELATGGIDGENKTKSLLLQFGKETGLKGTYAPIGKREPLAKAVSKEFPGEAKAKELALQFKKETGLQASYVKTGKQESYVKVISDPVKGEQQAKALLARFEKETGLQGTYGPYGAGQGTVKLISGEIEGESKAKRLLPQFKKETGLKGSLELVKKQEAQYQVITGAIQGETNAKNLLKQFENQVKIKGAYEAAGRPEQLYNAVSGYFSDEKTAQNAAAQIKKAAGVSSSVERVKKTRYWVVNMKNLDSQKLSKVSAFFKKKTWRYTSSKAGKKQTAFRIVSSQTANQNKAAVGVNFFKSKKVKASSVQKKGSTTSSRYRIVSAETAAQSQITKALQFYSKNGAPGTAAQTGKKIYSQYRLASEAVFNQGNITKALRFFQTNGIKAAAQKTGQLHSQYKLTSEAVIGQEKLAKALKFYSKQKIAGTVQPTGKYGYRQYKITSAPVSSKSSLDKGVAFFGKHHISVSYRTKTTSLYTVVINEQFTGKDRAEAAANVIKKNYGWPVNIMKIKDGPQIMTTDYGITLNQMIDKQMKASPQTDAAAYVSLTYINTANQTVTADVLNVRSSPRAAGGNIIGQLKKGDKVNIISHESGWAKIRMNWRNASREEVEKYVNPEKFTQDSSSYFQFLKLSKTAGLNAAEVNAKILYNKGILTGKGQAFIDAARKYSINELYLISHSLLETGNGTSALARGTSFNGKTVYNMYGVGAYDSNPLYYGAKYAYEQGWFTPEAAIVGGAKFIGEKYIHNQTYNQDTLYKMRWSPNALHQYATDVGWAAKQVGRMYSLYTLLDQYTLYYDVPVYR</sequence>
<evidence type="ECO:0000259" key="3">
    <source>
        <dbReference type="PROSITE" id="PS51781"/>
    </source>
</evidence>
<dbReference type="Pfam" id="PF08239">
    <property type="entry name" value="SH3_3"/>
    <property type="match status" value="1"/>
</dbReference>
<keyword evidence="5" id="KW-1185">Reference proteome</keyword>
<dbReference type="InterPro" id="IPR003646">
    <property type="entry name" value="SH3-like_bac-type"/>
</dbReference>
<dbReference type="SMART" id="SM00287">
    <property type="entry name" value="SH3b"/>
    <property type="match status" value="1"/>
</dbReference>
<reference evidence="4 5" key="1">
    <citation type="submission" date="2017-06" db="EMBL/GenBank/DDBJ databases">
        <title>Genome sequence of Bacillus sonorensis strain SRCM101395.</title>
        <authorList>
            <person name="Cho S.H."/>
        </authorList>
    </citation>
    <scope>NUCLEOTIDE SEQUENCE [LARGE SCALE GENOMIC DNA]</scope>
    <source>
        <strain evidence="4 5">SRCM101395</strain>
    </source>
</reference>
<dbReference type="Gene3D" id="2.30.30.40">
    <property type="entry name" value="SH3 Domains"/>
    <property type="match status" value="1"/>
</dbReference>
<evidence type="ECO:0000313" key="4">
    <source>
        <dbReference type="EMBL" id="ASB87133.1"/>
    </source>
</evidence>
<dbReference type="InterPro" id="IPR007730">
    <property type="entry name" value="SPOR-like_dom"/>
</dbReference>
<protein>
    <submittedName>
        <fullName evidence="4">Mannosyl-glycoprotein endo-beta-N-acetylglucosaminidase</fullName>
        <ecNumber evidence="4">3.2.1.96</ecNumber>
    </submittedName>
</protein>
<dbReference type="InterPro" id="IPR002901">
    <property type="entry name" value="MGlyc_endo_b_GlcNAc-like_dom"/>
</dbReference>
<proteinExistence type="predicted"/>
<keyword evidence="1" id="KW-0732">Signal</keyword>
<evidence type="ECO:0000313" key="5">
    <source>
        <dbReference type="Proteomes" id="UP000196877"/>
    </source>
</evidence>
<dbReference type="PROSITE" id="PS51724">
    <property type="entry name" value="SPOR"/>
    <property type="match status" value="1"/>
</dbReference>
<feature type="chain" id="PRO_5045786649" evidence="1">
    <location>
        <begin position="36"/>
        <end position="884"/>
    </location>
</feature>
<gene>
    <name evidence="4" type="ORF">S101395_00578</name>
</gene>
<dbReference type="EMBL" id="CP021920">
    <property type="protein sequence ID" value="ASB87133.1"/>
    <property type="molecule type" value="Genomic_DNA"/>
</dbReference>
<name>A0ABM6LCW1_9BACI</name>
<evidence type="ECO:0000256" key="1">
    <source>
        <dbReference type="SAM" id="SignalP"/>
    </source>
</evidence>
<keyword evidence="4" id="KW-0326">Glycosidase</keyword>
<dbReference type="GO" id="GO:0033925">
    <property type="term" value="F:mannosyl-glycoprotein endo-beta-N-acetylglucosaminidase activity"/>
    <property type="evidence" value="ECO:0007669"/>
    <property type="project" value="UniProtKB-EC"/>
</dbReference>
<dbReference type="Pfam" id="PF01832">
    <property type="entry name" value="Glucosaminidase"/>
    <property type="match status" value="1"/>
</dbReference>
<keyword evidence="4" id="KW-0378">Hydrolase</keyword>
<dbReference type="PROSITE" id="PS51781">
    <property type="entry name" value="SH3B"/>
    <property type="match status" value="1"/>
</dbReference>
<dbReference type="EC" id="3.2.1.96" evidence="4"/>
<evidence type="ECO:0000259" key="2">
    <source>
        <dbReference type="PROSITE" id="PS51724"/>
    </source>
</evidence>
<accession>A0ABM6LCW1</accession>
<feature type="domain" description="SH3b" evidence="3">
    <location>
        <begin position="634"/>
        <end position="704"/>
    </location>
</feature>
<organism evidence="4 5">
    <name type="scientific">Bacillus sonorensis</name>
    <dbReference type="NCBI Taxonomy" id="119858"/>
    <lineage>
        <taxon>Bacteria</taxon>
        <taxon>Bacillati</taxon>
        <taxon>Bacillota</taxon>
        <taxon>Bacilli</taxon>
        <taxon>Bacillales</taxon>
        <taxon>Bacillaceae</taxon>
        <taxon>Bacillus</taxon>
    </lineage>
</organism>
<dbReference type="Gene3D" id="1.10.530.10">
    <property type="match status" value="1"/>
</dbReference>
<dbReference type="Proteomes" id="UP000196877">
    <property type="component" value="Chromosome"/>
</dbReference>